<reference evidence="3 4" key="1">
    <citation type="submission" date="2023-04" db="EMBL/GenBank/DDBJ databases">
        <title>A long-awaited taxogenomic arrangement of the family Halomonadaceae.</title>
        <authorList>
            <person name="De La Haba R."/>
            <person name="Chuvochina M."/>
            <person name="Wittouck S."/>
            <person name="Arahal D.R."/>
            <person name="Sanchez-Porro C."/>
            <person name="Hugenholtz P."/>
            <person name="Ventosa A."/>
        </authorList>
    </citation>
    <scope>NUCLEOTIDE SEQUENCE [LARGE SCALE GENOMIC DNA]</scope>
    <source>
        <strain evidence="3 4">DSM 22428</strain>
    </source>
</reference>
<dbReference type="PANTHER" id="PTHR38036">
    <property type="entry name" value="UPF0250 PROTEIN YBED"/>
    <property type="match status" value="1"/>
</dbReference>
<protein>
    <recommendedName>
        <fullName evidence="2">UPF0250 protein QC825_07765</fullName>
    </recommendedName>
</protein>
<dbReference type="Proteomes" id="UP001269375">
    <property type="component" value="Unassembled WGS sequence"/>
</dbReference>
<name>A0ABU1GXA5_9GAMM</name>
<dbReference type="RefSeq" id="WP_251589893.1">
    <property type="nucleotide sequence ID" value="NZ_JAMLJI010000001.1"/>
</dbReference>
<proteinExistence type="inferred from homology"/>
<evidence type="ECO:0000313" key="3">
    <source>
        <dbReference type="EMBL" id="MDR5895963.1"/>
    </source>
</evidence>
<dbReference type="Gene3D" id="3.30.70.260">
    <property type="match status" value="1"/>
</dbReference>
<accession>A0ABU1GXA5</accession>
<dbReference type="EMBL" id="JARWAO010000003">
    <property type="protein sequence ID" value="MDR5895963.1"/>
    <property type="molecule type" value="Genomic_DNA"/>
</dbReference>
<sequence>MSSTDNTPEIEYPRDYGLRVVGDNVDQLERDVVAILEHHCPESFDSRNVTSQKSTSGNYKSVRVRFRAESAEHVSVVYQALSGHQLVRMVL</sequence>
<dbReference type="InterPro" id="IPR007454">
    <property type="entry name" value="UPF0250_YbeD-like"/>
</dbReference>
<keyword evidence="4" id="KW-1185">Reference proteome</keyword>
<dbReference type="HAMAP" id="MF_00659">
    <property type="entry name" value="UPF0250"/>
    <property type="match status" value="1"/>
</dbReference>
<organism evidence="3 4">
    <name type="scientific">Larsenimonas suaedae</name>
    <dbReference type="NCBI Taxonomy" id="1851019"/>
    <lineage>
        <taxon>Bacteria</taxon>
        <taxon>Pseudomonadati</taxon>
        <taxon>Pseudomonadota</taxon>
        <taxon>Gammaproteobacteria</taxon>
        <taxon>Oceanospirillales</taxon>
        <taxon>Halomonadaceae</taxon>
        <taxon>Larsenimonas</taxon>
    </lineage>
</organism>
<dbReference type="InterPro" id="IPR027471">
    <property type="entry name" value="YbeD-like_sf"/>
</dbReference>
<gene>
    <name evidence="3" type="ORF">QC825_07765</name>
</gene>
<comment type="caution">
    <text evidence="3">The sequence shown here is derived from an EMBL/GenBank/DDBJ whole genome shotgun (WGS) entry which is preliminary data.</text>
</comment>
<evidence type="ECO:0000313" key="4">
    <source>
        <dbReference type="Proteomes" id="UP001269375"/>
    </source>
</evidence>
<comment type="similarity">
    <text evidence="1 2">Belongs to the UPF0250 family.</text>
</comment>
<evidence type="ECO:0000256" key="2">
    <source>
        <dbReference type="HAMAP-Rule" id="MF_00659"/>
    </source>
</evidence>
<dbReference type="Pfam" id="PF04359">
    <property type="entry name" value="DUF493"/>
    <property type="match status" value="1"/>
</dbReference>
<dbReference type="SUPFAM" id="SSF117991">
    <property type="entry name" value="YbeD/HP0495-like"/>
    <property type="match status" value="1"/>
</dbReference>
<dbReference type="PANTHER" id="PTHR38036:SF1">
    <property type="entry name" value="UPF0250 PROTEIN YBED"/>
    <property type="match status" value="1"/>
</dbReference>
<evidence type="ECO:0000256" key="1">
    <source>
        <dbReference type="ARBA" id="ARBA00008460"/>
    </source>
</evidence>